<gene>
    <name evidence="1" type="ORF">PGTG_22817</name>
</gene>
<dbReference type="HOGENOM" id="CLU_847691_0_0_1"/>
<dbReference type="EMBL" id="DS990048">
    <property type="protein sequence ID" value="EHS63694.1"/>
    <property type="molecule type" value="Genomic_DNA"/>
</dbReference>
<dbReference type="STRING" id="418459.H6QVP6"/>
<dbReference type="RefSeq" id="XP_003890853.1">
    <property type="nucleotide sequence ID" value="XM_003890804.1"/>
</dbReference>
<dbReference type="OrthoDB" id="2504637at2759"/>
<proteinExistence type="predicted"/>
<protein>
    <submittedName>
        <fullName evidence="1">Uncharacterized protein</fullName>
    </submittedName>
</protein>
<dbReference type="PANTHER" id="PTHR31912">
    <property type="entry name" value="IP13529P"/>
    <property type="match status" value="1"/>
</dbReference>
<dbReference type="VEuPathDB" id="FungiDB:PGTG_22817"/>
<organism evidence="1 2">
    <name type="scientific">Puccinia graminis f. sp. tritici (strain CRL 75-36-700-3 / race SCCL)</name>
    <name type="common">Black stem rust fungus</name>
    <dbReference type="NCBI Taxonomy" id="418459"/>
    <lineage>
        <taxon>Eukaryota</taxon>
        <taxon>Fungi</taxon>
        <taxon>Dikarya</taxon>
        <taxon>Basidiomycota</taxon>
        <taxon>Pucciniomycotina</taxon>
        <taxon>Pucciniomycetes</taxon>
        <taxon>Pucciniales</taxon>
        <taxon>Pucciniaceae</taxon>
        <taxon>Puccinia</taxon>
    </lineage>
</organism>
<evidence type="ECO:0000313" key="1">
    <source>
        <dbReference type="EMBL" id="EHS63694.1"/>
    </source>
</evidence>
<dbReference type="Proteomes" id="UP000008783">
    <property type="component" value="Unassembled WGS sequence"/>
</dbReference>
<dbReference type="PANTHER" id="PTHR31912:SF34">
    <property type="entry name" value="NOTOCHORD-RELATED PROTEIN"/>
    <property type="match status" value="1"/>
</dbReference>
<sequence length="328" mass="36365">MNNNISVKIDLPNPWRTKAGGKILRHVPISLYADDTSGNISKRWNKHLSFYFTLSGLPPNLSNQEFNCHFLATSNRAGVLELAEIIVDELNDLATNGFEAYDAAISEPVFVMTSVLFFLGDSPMHSKITNTPYPGSALNPCRICTLSAPSLAAKHRKDFMYKFLHLDRHGNVTRNRPRVWLETVKQTHKLFKVATEDTIAAFDTLSKEYGVKDWINEKFIEQQGIAEVKAKIDDLKANKFSRLFNPFLRLIFSAGLLCDLALMGFTGHTITASGTSSQWIRNLASTLESGGVKLPVNVGDACGKVFAAPGFRGMINSLLVYSIDFTVA</sequence>
<dbReference type="KEGG" id="pgr:PGTG_22817"/>
<name>H6QVP6_PUCGT</name>
<accession>H6QVP6</accession>
<dbReference type="InParanoid" id="H6QVP6"/>
<dbReference type="AlphaFoldDB" id="H6QVP6"/>
<evidence type="ECO:0000313" key="2">
    <source>
        <dbReference type="Proteomes" id="UP000008783"/>
    </source>
</evidence>
<dbReference type="GeneID" id="13541121"/>
<keyword evidence="2" id="KW-1185">Reference proteome</keyword>
<reference evidence="2" key="1">
    <citation type="journal article" date="2011" name="Proc. Natl. Acad. Sci. U.S.A.">
        <title>Obligate biotrophy features unraveled by the genomic analysis of rust fungi.</title>
        <authorList>
            <person name="Duplessis S."/>
            <person name="Cuomo C.A."/>
            <person name="Lin Y.-C."/>
            <person name="Aerts A."/>
            <person name="Tisserant E."/>
            <person name="Veneault-Fourrey C."/>
            <person name="Joly D.L."/>
            <person name="Hacquard S."/>
            <person name="Amselem J."/>
            <person name="Cantarel B.L."/>
            <person name="Chiu R."/>
            <person name="Coutinho P.M."/>
            <person name="Feau N."/>
            <person name="Field M."/>
            <person name="Frey P."/>
            <person name="Gelhaye E."/>
            <person name="Goldberg J."/>
            <person name="Grabherr M.G."/>
            <person name="Kodira C.D."/>
            <person name="Kohler A."/>
            <person name="Kuees U."/>
            <person name="Lindquist E.A."/>
            <person name="Lucas S.M."/>
            <person name="Mago R."/>
            <person name="Mauceli E."/>
            <person name="Morin E."/>
            <person name="Murat C."/>
            <person name="Pangilinan J.L."/>
            <person name="Park R."/>
            <person name="Pearson M."/>
            <person name="Quesneville H."/>
            <person name="Rouhier N."/>
            <person name="Sakthikumar S."/>
            <person name="Salamov A.A."/>
            <person name="Schmutz J."/>
            <person name="Selles B."/>
            <person name="Shapiro H."/>
            <person name="Tanguay P."/>
            <person name="Tuskan G.A."/>
            <person name="Henrissat B."/>
            <person name="Van de Peer Y."/>
            <person name="Rouze P."/>
            <person name="Ellis J.G."/>
            <person name="Dodds P.N."/>
            <person name="Schein J.E."/>
            <person name="Zhong S."/>
            <person name="Hamelin R.C."/>
            <person name="Grigoriev I.V."/>
            <person name="Szabo L.J."/>
            <person name="Martin F."/>
        </authorList>
    </citation>
    <scope>NUCLEOTIDE SEQUENCE [LARGE SCALE GENOMIC DNA]</scope>
    <source>
        <strain evidence="2">CRL 75-36-700-3 / race SCCL</strain>
    </source>
</reference>